<keyword evidence="1" id="KW-0812">Transmembrane</keyword>
<dbReference type="Proteomes" id="UP000634136">
    <property type="component" value="Unassembled WGS sequence"/>
</dbReference>
<accession>A0A834TPR8</accession>
<organism evidence="2 3">
    <name type="scientific">Senna tora</name>
    <dbReference type="NCBI Taxonomy" id="362788"/>
    <lineage>
        <taxon>Eukaryota</taxon>
        <taxon>Viridiplantae</taxon>
        <taxon>Streptophyta</taxon>
        <taxon>Embryophyta</taxon>
        <taxon>Tracheophyta</taxon>
        <taxon>Spermatophyta</taxon>
        <taxon>Magnoliopsida</taxon>
        <taxon>eudicotyledons</taxon>
        <taxon>Gunneridae</taxon>
        <taxon>Pentapetalae</taxon>
        <taxon>rosids</taxon>
        <taxon>fabids</taxon>
        <taxon>Fabales</taxon>
        <taxon>Fabaceae</taxon>
        <taxon>Caesalpinioideae</taxon>
        <taxon>Cassia clade</taxon>
        <taxon>Senna</taxon>
    </lineage>
</organism>
<keyword evidence="1" id="KW-1133">Transmembrane helix</keyword>
<evidence type="ECO:0000313" key="2">
    <source>
        <dbReference type="EMBL" id="KAF7825192.1"/>
    </source>
</evidence>
<reference evidence="2" key="1">
    <citation type="submission" date="2020-09" db="EMBL/GenBank/DDBJ databases">
        <title>Genome-Enabled Discovery of Anthraquinone Biosynthesis in Senna tora.</title>
        <authorList>
            <person name="Kang S.-H."/>
            <person name="Pandey R.P."/>
            <person name="Lee C.-M."/>
            <person name="Sim J.-S."/>
            <person name="Jeong J.-T."/>
            <person name="Choi B.-S."/>
            <person name="Jung M."/>
            <person name="Ginzburg D."/>
            <person name="Zhao K."/>
            <person name="Won S.Y."/>
            <person name="Oh T.-J."/>
            <person name="Yu Y."/>
            <person name="Kim N.-H."/>
            <person name="Lee O.R."/>
            <person name="Lee T.-H."/>
            <person name="Bashyal P."/>
            <person name="Kim T.-S."/>
            <person name="Lee W.-H."/>
            <person name="Kawkins C."/>
            <person name="Kim C.-K."/>
            <person name="Kim J.S."/>
            <person name="Ahn B.O."/>
            <person name="Rhee S.Y."/>
            <person name="Sohng J.K."/>
        </authorList>
    </citation>
    <scope>NUCLEOTIDE SEQUENCE</scope>
    <source>
        <tissue evidence="2">Leaf</tissue>
    </source>
</reference>
<feature type="transmembrane region" description="Helical" evidence="1">
    <location>
        <begin position="31"/>
        <end position="52"/>
    </location>
</feature>
<protein>
    <submittedName>
        <fullName evidence="2">Uncharacterized protein</fullName>
    </submittedName>
</protein>
<dbReference type="EMBL" id="JAAIUW010000006">
    <property type="protein sequence ID" value="KAF7825192.1"/>
    <property type="molecule type" value="Genomic_DNA"/>
</dbReference>
<sequence>MKAKSLLEGGGQAYSSKGIIWLTDYLNAPFVSWWLFSAQAIVVMIVPTNASLDPFFAIVD</sequence>
<evidence type="ECO:0000256" key="1">
    <source>
        <dbReference type="SAM" id="Phobius"/>
    </source>
</evidence>
<gene>
    <name evidence="2" type="ORF">G2W53_016356</name>
</gene>
<name>A0A834TPR8_9FABA</name>
<dbReference type="AlphaFoldDB" id="A0A834TPR8"/>
<proteinExistence type="predicted"/>
<evidence type="ECO:0000313" key="3">
    <source>
        <dbReference type="Proteomes" id="UP000634136"/>
    </source>
</evidence>
<keyword evidence="3" id="KW-1185">Reference proteome</keyword>
<keyword evidence="1" id="KW-0472">Membrane</keyword>
<comment type="caution">
    <text evidence="2">The sequence shown here is derived from an EMBL/GenBank/DDBJ whole genome shotgun (WGS) entry which is preliminary data.</text>
</comment>